<evidence type="ECO:0000313" key="3">
    <source>
        <dbReference type="Proteomes" id="UP000249169"/>
    </source>
</evidence>
<dbReference type="RefSeq" id="WP_111728268.1">
    <property type="nucleotide sequence ID" value="NZ_QHKO01000001.1"/>
</dbReference>
<dbReference type="Proteomes" id="UP000249169">
    <property type="component" value="Unassembled WGS sequence"/>
</dbReference>
<comment type="caution">
    <text evidence="2">The sequence shown here is derived from an EMBL/GenBank/DDBJ whole genome shotgun (WGS) entry which is preliminary data.</text>
</comment>
<dbReference type="OrthoDB" id="5480623at2"/>
<proteinExistence type="predicted"/>
<evidence type="ECO:0000313" key="2">
    <source>
        <dbReference type="EMBL" id="RAL25096.1"/>
    </source>
</evidence>
<protein>
    <submittedName>
        <fullName evidence="2">Uncharacterized protein</fullName>
    </submittedName>
</protein>
<reference evidence="2 3" key="1">
    <citation type="submission" date="2018-05" db="EMBL/GenBank/DDBJ databases">
        <title>Lujinxingia marina gen. nov. sp. nov., a new facultative anaerobic member of the class Deltaproteobacteria, and proposal of Lujinxingaceae fam. nov.</title>
        <authorList>
            <person name="Li C.-M."/>
        </authorList>
    </citation>
    <scope>NUCLEOTIDE SEQUENCE [LARGE SCALE GENOMIC DNA]</scope>
    <source>
        <strain evidence="2 3">B210</strain>
    </source>
</reference>
<organism evidence="2 3">
    <name type="scientific">Lujinxingia litoralis</name>
    <dbReference type="NCBI Taxonomy" id="2211119"/>
    <lineage>
        <taxon>Bacteria</taxon>
        <taxon>Deltaproteobacteria</taxon>
        <taxon>Bradymonadales</taxon>
        <taxon>Lujinxingiaceae</taxon>
        <taxon>Lujinxingia</taxon>
    </lineage>
</organism>
<evidence type="ECO:0000256" key="1">
    <source>
        <dbReference type="SAM" id="MobiDB-lite"/>
    </source>
</evidence>
<dbReference type="EMBL" id="QHKO01000001">
    <property type="protein sequence ID" value="RAL25096.1"/>
    <property type="molecule type" value="Genomic_DNA"/>
</dbReference>
<gene>
    <name evidence="2" type="ORF">DL240_02460</name>
</gene>
<sequence length="759" mass="78567">MRSWRAWSTIVGVWSLGLVGCTGDVAPGPETRLAAVCAEAGGDYYDRDPALLCVFGARQGVEVGPGFECPAAFPNRVGDPGLTYCNASTEFPVSVLMEIEARYPEDVEDAGDVGPDGGEAEDVGPAPVGESCAEPRELSFEGGQVEVVADTRGAREDAASLCDGSAGADHVYAVTLEEAGDLVWEVEALDGEFVPALFVREVCEQRVSQLPGACARHRARPGKNAVVAVSAEPGTYYVWVASPGQERGAYRLRGRFSARAAAQAAPSCEALPGVELDPGASLGLGVSARGQIGAQAALCEHQAWGVTRVGVEVAEAGLVTVELLREAGPGFVAGVRPECGGDEEAFCGNIITGEERRVVMQERVSAGVAEVVLGGLEQASLPGFELEVRHGGVSVGESCQAPGRLVQGEADESGVREVGVVASLQGYQDGHAAACGVNGRDRVWELTLDEPSDVMLEIQGEAAAQLSVSLGSACEEVNHCEVGRLERGGLPAGTYYVRVDGDMDDPAEFTLRARVRPTLIGGSCESPGTAIALRAGESTVVALDAGDVPSAMVRCAPGPARDRMVTLEVLEPGDLALSTATLSAGATWWAELATECRESGGCLEQPRGMAGLEAGEHALKVASDAGEALTVQVALLPPGDRCFGAEPLALNQLHNVSLAGYHGEGAPSCAGEAPVADRAFEFTLSEATTVMLTLTPVSGTDRATLWLERGGCGQALELRCEEPSAGQPASLVLGALTAGTYRVWAGGNPGDYTLDITTH</sequence>
<dbReference type="PROSITE" id="PS51257">
    <property type="entry name" value="PROKAR_LIPOPROTEIN"/>
    <property type="match status" value="1"/>
</dbReference>
<name>A0A328CBQ1_9DELT</name>
<feature type="region of interest" description="Disordered" evidence="1">
    <location>
        <begin position="107"/>
        <end position="126"/>
    </location>
</feature>
<accession>A0A328CBQ1</accession>
<keyword evidence="3" id="KW-1185">Reference proteome</keyword>
<dbReference type="AlphaFoldDB" id="A0A328CBQ1"/>